<dbReference type="GO" id="GO:0005634">
    <property type="term" value="C:nucleus"/>
    <property type="evidence" value="ECO:0007669"/>
    <property type="project" value="UniProtKB-SubCell"/>
</dbReference>
<gene>
    <name evidence="18" type="ORF">TREES_T100005534</name>
</gene>
<keyword evidence="19" id="KW-1185">Reference proteome</keyword>
<dbReference type="InterPro" id="IPR010982">
    <property type="entry name" value="Lambda_DNA-bd_dom_sf"/>
</dbReference>
<dbReference type="SMART" id="SM00389">
    <property type="entry name" value="HOX"/>
    <property type="match status" value="1"/>
</dbReference>
<dbReference type="InterPro" id="IPR009057">
    <property type="entry name" value="Homeodomain-like_sf"/>
</dbReference>
<evidence type="ECO:0000259" key="17">
    <source>
        <dbReference type="PROSITE" id="PS51937"/>
    </source>
</evidence>
<keyword evidence="8 13" id="KW-0539">Nucleus</keyword>
<evidence type="ECO:0000256" key="4">
    <source>
        <dbReference type="ARBA" id="ARBA00023125"/>
    </source>
</evidence>
<name>L9KG94_TUPCH</name>
<sequence>MVSKLTSLQQELLSALLSSGVTKEVLVQALEELLPSPNFGVKLETLPLSPGSGAEPDTKPVFHTLTNGHAKGRLSGDEGSEDGDDYDTPPILKELQALNTEEAAEQRAEVDRMLRPSAGRPWSRRLILLAQASARDLRAFPTGSGLGLGDPELRGRVPCREAATRTEGAQRLLDFMWVPSHCAVGRSPGVASDTAGPSFQGRGGRTEVAPSEDPWRAAKMIKGYMQQHNIPQREVVDVTGLNQSHLSQHLNKGTPMKTQKRAALYTWYVRKQREILRQFNQTVQSSGNMTDKSSQDQLLFLFPEFSQQSQGPGQSDDACSEPTNKKMRRNRFKWGPASQQILYQAYDRQKNPSKEEREALVEECNRAECLQRGVSPSKAHGLGSNLVTEVRVYNWFANRRKEEAFRQKLAMDAYSSNQTHSLNPLLSHGSPHHQPSTSPPNKLSGVRYNQQGNSEVTSSSTISHHGNSALVTSQSVLQQVSPASLDPGHNLLSPDGKMQISVSGGGLPPVSTLTNIHSLSHHNPQQSQNLIMAPLSGVMAIAQSLNTSQAQSVPVINSVAGSLAALLPVQFSQQLHSPHQQPLMQQSPGSHMAQQPFMAAVTQLQNSHMYTHKQEPPQYSHTSRFPSAMVVTDTSSISTLTNMSSSKQVMPVVSSASLVMPTHHLLCAQQQNPVFHTITLPGAVMEKPSELTSTCERSLLT</sequence>
<accession>L9KG94</accession>
<dbReference type="GO" id="GO:0030073">
    <property type="term" value="P:insulin secretion"/>
    <property type="evidence" value="ECO:0007669"/>
    <property type="project" value="InterPro"/>
</dbReference>
<dbReference type="FunCoup" id="L9KG94">
    <property type="interactions" value="953"/>
</dbReference>
<dbReference type="InterPro" id="IPR044866">
    <property type="entry name" value="HNF_P1"/>
</dbReference>
<dbReference type="PANTHER" id="PTHR11568:SF2">
    <property type="entry name" value="HEPATOCYTE NUCLEAR FACTOR 1-BETA"/>
    <property type="match status" value="1"/>
</dbReference>
<dbReference type="Gene3D" id="1.10.10.60">
    <property type="entry name" value="Homeodomain-like"/>
    <property type="match status" value="1"/>
</dbReference>
<feature type="region of interest" description="Disordered" evidence="14">
    <location>
        <begin position="188"/>
        <end position="210"/>
    </location>
</feature>
<evidence type="ECO:0000256" key="5">
    <source>
        <dbReference type="ARBA" id="ARBA00023155"/>
    </source>
</evidence>
<evidence type="ECO:0000256" key="12">
    <source>
        <dbReference type="ARBA" id="ARBA00047060"/>
    </source>
</evidence>
<dbReference type="InterPro" id="IPR006899">
    <property type="entry name" value="HNF-1_N"/>
</dbReference>
<dbReference type="GO" id="GO:0045944">
    <property type="term" value="P:positive regulation of transcription by RNA polymerase II"/>
    <property type="evidence" value="ECO:0007669"/>
    <property type="project" value="UniProtKB-ARBA"/>
</dbReference>
<reference evidence="19" key="1">
    <citation type="submission" date="2012-07" db="EMBL/GenBank/DDBJ databases">
        <title>Genome of the Chinese tree shrew, a rising model animal genetically related to primates.</title>
        <authorList>
            <person name="Zhang G."/>
            <person name="Fan Y."/>
            <person name="Yao Y."/>
            <person name="Huang Z."/>
        </authorList>
    </citation>
    <scope>NUCLEOTIDE SEQUENCE [LARGE SCALE GENOMIC DNA]</scope>
</reference>
<dbReference type="EMBL" id="KB320859">
    <property type="protein sequence ID" value="ELW61746.1"/>
    <property type="molecule type" value="Genomic_DNA"/>
</dbReference>
<dbReference type="PROSITE" id="PS51937">
    <property type="entry name" value="HNF_P1"/>
    <property type="match status" value="1"/>
</dbReference>
<feature type="region of interest" description="Disordered" evidence="14">
    <location>
        <begin position="65"/>
        <end position="84"/>
    </location>
</feature>
<feature type="DNA-binding region" description="Homeobox" evidence="13">
    <location>
        <begin position="327"/>
        <end position="407"/>
    </location>
</feature>
<evidence type="ECO:0000259" key="15">
    <source>
        <dbReference type="PROSITE" id="PS50071"/>
    </source>
</evidence>
<dbReference type="InterPro" id="IPR023219">
    <property type="entry name" value="HNF1_dimer_N_dom_sf"/>
</dbReference>
<dbReference type="Proteomes" id="UP000011518">
    <property type="component" value="Unassembled WGS sequence"/>
</dbReference>
<dbReference type="GO" id="GO:0031016">
    <property type="term" value="P:pancreas development"/>
    <property type="evidence" value="ECO:0007669"/>
    <property type="project" value="InterPro"/>
</dbReference>
<organism evidence="18 19">
    <name type="scientific">Tupaia chinensis</name>
    <name type="common">Chinese tree shrew</name>
    <name type="synonym">Tupaia belangeri chinensis</name>
    <dbReference type="NCBI Taxonomy" id="246437"/>
    <lineage>
        <taxon>Eukaryota</taxon>
        <taxon>Metazoa</taxon>
        <taxon>Chordata</taxon>
        <taxon>Craniata</taxon>
        <taxon>Vertebrata</taxon>
        <taxon>Euteleostomi</taxon>
        <taxon>Mammalia</taxon>
        <taxon>Eutheria</taxon>
        <taxon>Euarchontoglires</taxon>
        <taxon>Scandentia</taxon>
        <taxon>Tupaiidae</taxon>
        <taxon>Tupaia</taxon>
    </lineage>
</organism>
<keyword evidence="3" id="KW-0805">Transcription regulation</keyword>
<keyword evidence="4 13" id="KW-0238">DNA-binding</keyword>
<dbReference type="SUPFAM" id="SSF47413">
    <property type="entry name" value="lambda repressor-like DNA-binding domains"/>
    <property type="match status" value="1"/>
</dbReference>
<evidence type="ECO:0000256" key="11">
    <source>
        <dbReference type="ARBA" id="ARBA00045638"/>
    </source>
</evidence>
<evidence type="ECO:0000259" key="16">
    <source>
        <dbReference type="PROSITE" id="PS51936"/>
    </source>
</evidence>
<dbReference type="InterPro" id="IPR006897">
    <property type="entry name" value="HNF1b_C"/>
</dbReference>
<feature type="compositionally biased region" description="Polar residues" evidence="14">
    <location>
        <begin position="433"/>
        <end position="464"/>
    </location>
</feature>
<comment type="function">
    <text evidence="11">Transcription factor that binds to the inverted palindrome 5'-GTTAATNATTAAC-3'. Binds to the FPC element in the cAMP regulatory unit of the PLAU gene. Transcriptional activity is increased by coactivator PCBD1.</text>
</comment>
<reference evidence="19" key="2">
    <citation type="journal article" date="2013" name="Nat. Commun.">
        <title>Genome of the Chinese tree shrew.</title>
        <authorList>
            <person name="Fan Y."/>
            <person name="Huang Z.Y."/>
            <person name="Cao C.C."/>
            <person name="Chen C.S."/>
            <person name="Chen Y.X."/>
            <person name="Fan D.D."/>
            <person name="He J."/>
            <person name="Hou H.L."/>
            <person name="Hu L."/>
            <person name="Hu X.T."/>
            <person name="Jiang X.T."/>
            <person name="Lai R."/>
            <person name="Lang Y.S."/>
            <person name="Liang B."/>
            <person name="Liao S.G."/>
            <person name="Mu D."/>
            <person name="Ma Y.Y."/>
            <person name="Niu Y.Y."/>
            <person name="Sun X.Q."/>
            <person name="Xia J.Q."/>
            <person name="Xiao J."/>
            <person name="Xiong Z.Q."/>
            <person name="Xu L."/>
            <person name="Yang L."/>
            <person name="Zhang Y."/>
            <person name="Zhao W."/>
            <person name="Zhao X.D."/>
            <person name="Zheng Y.T."/>
            <person name="Zhou J.M."/>
            <person name="Zhu Y.B."/>
            <person name="Zhang G.J."/>
            <person name="Wang J."/>
            <person name="Yao Y.G."/>
        </authorList>
    </citation>
    <scope>NUCLEOTIDE SEQUENCE [LARGE SCALE GENOMIC DNA]</scope>
</reference>
<evidence type="ECO:0000256" key="1">
    <source>
        <dbReference type="ARBA" id="ARBA00004123"/>
    </source>
</evidence>
<feature type="domain" description="Homeobox" evidence="15">
    <location>
        <begin position="325"/>
        <end position="406"/>
    </location>
</feature>
<evidence type="ECO:0000256" key="9">
    <source>
        <dbReference type="ARBA" id="ARBA00039291"/>
    </source>
</evidence>
<keyword evidence="5 13" id="KW-0371">Homeobox</keyword>
<evidence type="ECO:0000256" key="2">
    <source>
        <dbReference type="ARBA" id="ARBA00009966"/>
    </source>
</evidence>
<dbReference type="FunFam" id="1.10.260.40:FF:000009">
    <property type="entry name" value="Hepatocyte nuclear factor 1-beta"/>
    <property type="match status" value="1"/>
</dbReference>
<dbReference type="CDD" id="cd00086">
    <property type="entry name" value="homeodomain"/>
    <property type="match status" value="1"/>
</dbReference>
<comment type="subcellular location">
    <subcellularLocation>
        <location evidence="1 13">Nucleus</location>
    </subcellularLocation>
</comment>
<evidence type="ECO:0000256" key="3">
    <source>
        <dbReference type="ARBA" id="ARBA00023015"/>
    </source>
</evidence>
<dbReference type="InParanoid" id="L9KG94"/>
<evidence type="ECO:0000256" key="6">
    <source>
        <dbReference type="ARBA" id="ARBA00023159"/>
    </source>
</evidence>
<comment type="similarity">
    <text evidence="2">Belongs to the HNF1 homeobox family.</text>
</comment>
<feature type="region of interest" description="Disordered" evidence="14">
    <location>
        <begin position="420"/>
        <end position="464"/>
    </location>
</feature>
<dbReference type="GO" id="GO:0000981">
    <property type="term" value="F:DNA-binding transcription factor activity, RNA polymerase II-specific"/>
    <property type="evidence" value="ECO:0007669"/>
    <property type="project" value="TreeGrafter"/>
</dbReference>
<dbReference type="GO" id="GO:0001889">
    <property type="term" value="P:liver development"/>
    <property type="evidence" value="ECO:0007669"/>
    <property type="project" value="InterPro"/>
</dbReference>
<dbReference type="SUPFAM" id="SSF100957">
    <property type="entry name" value="Dimerization cofactor of HNF-1 alpha"/>
    <property type="match status" value="1"/>
</dbReference>
<dbReference type="InterPro" id="IPR044869">
    <property type="entry name" value="HNF-1_POU"/>
</dbReference>
<dbReference type="eggNOG" id="ENOG502QRPW">
    <property type="taxonomic scope" value="Eukaryota"/>
</dbReference>
<dbReference type="PROSITE" id="PS51936">
    <property type="entry name" value="POU_4"/>
    <property type="match status" value="1"/>
</dbReference>
<dbReference type="PANTHER" id="PTHR11568">
    <property type="entry name" value="HEPATOCYTE NUCLEAR FACTOR 1"/>
    <property type="match status" value="1"/>
</dbReference>
<feature type="domain" description="HNF-p1" evidence="17">
    <location>
        <begin position="1"/>
        <end position="32"/>
    </location>
</feature>
<dbReference type="AlphaFoldDB" id="L9KG94"/>
<evidence type="ECO:0000256" key="7">
    <source>
        <dbReference type="ARBA" id="ARBA00023163"/>
    </source>
</evidence>
<dbReference type="Pfam" id="PF04814">
    <property type="entry name" value="HNF-1_N"/>
    <property type="match status" value="2"/>
</dbReference>
<dbReference type="Pfam" id="PF04812">
    <property type="entry name" value="HNF-1B_C"/>
    <property type="match status" value="1"/>
</dbReference>
<evidence type="ECO:0000256" key="8">
    <source>
        <dbReference type="ARBA" id="ARBA00023242"/>
    </source>
</evidence>
<protein>
    <recommendedName>
        <fullName evidence="9">Hepatocyte nuclear factor 1-beta</fullName>
    </recommendedName>
    <alternativeName>
        <fullName evidence="10">Transcription factor 2</fullName>
    </alternativeName>
</protein>
<proteinExistence type="inferred from homology"/>
<evidence type="ECO:0000256" key="10">
    <source>
        <dbReference type="ARBA" id="ARBA00041233"/>
    </source>
</evidence>
<dbReference type="PROSITE" id="PS50071">
    <property type="entry name" value="HOMEOBOX_2"/>
    <property type="match status" value="1"/>
</dbReference>
<dbReference type="GO" id="GO:0000978">
    <property type="term" value="F:RNA polymerase II cis-regulatory region sequence-specific DNA binding"/>
    <property type="evidence" value="ECO:0007669"/>
    <property type="project" value="TreeGrafter"/>
</dbReference>
<evidence type="ECO:0000313" key="18">
    <source>
        <dbReference type="EMBL" id="ELW61746.1"/>
    </source>
</evidence>
<dbReference type="FunFam" id="1.10.10.60:FF:000043">
    <property type="entry name" value="Hepatocyte nuclear factor 1-beta"/>
    <property type="match status" value="1"/>
</dbReference>
<evidence type="ECO:0000256" key="13">
    <source>
        <dbReference type="PROSITE-ProRule" id="PRU00108"/>
    </source>
</evidence>
<dbReference type="InterPro" id="IPR001356">
    <property type="entry name" value="HD"/>
</dbReference>
<feature type="domain" description="POU-specific atypical" evidence="16">
    <location>
        <begin position="189"/>
        <end position="284"/>
    </location>
</feature>
<keyword evidence="7" id="KW-0804">Transcription</keyword>
<dbReference type="SUPFAM" id="SSF46689">
    <property type="entry name" value="Homeodomain-like"/>
    <property type="match status" value="1"/>
</dbReference>
<evidence type="ECO:0000313" key="19">
    <source>
        <dbReference type="Proteomes" id="UP000011518"/>
    </source>
</evidence>
<dbReference type="InterPro" id="IPR039066">
    <property type="entry name" value="HNF-1"/>
</dbReference>
<dbReference type="STRING" id="246437.L9KG94"/>
<comment type="subunit">
    <text evidence="12">Binds DNA as a dimer. Can form homodimer or heterodimer with HNF1-alpha. Interacts (via HNF-p1 domain) with PCBD1; the interaction increases its transactivation activity.</text>
</comment>
<dbReference type="Gene3D" id="1.10.260.40">
    <property type="entry name" value="lambda repressor-like DNA-binding domains"/>
    <property type="match status" value="1"/>
</dbReference>
<keyword evidence="6" id="KW-0010">Activator</keyword>
<evidence type="ECO:0000256" key="14">
    <source>
        <dbReference type="SAM" id="MobiDB-lite"/>
    </source>
</evidence>